<feature type="domain" description="Cache 3/Cache 2 fusion" evidence="2">
    <location>
        <begin position="32"/>
        <end position="174"/>
    </location>
</feature>
<accession>A0A1L3FAS4</accession>
<dbReference type="EMBL" id="CP017637">
    <property type="protein sequence ID" value="APG10384.1"/>
    <property type="molecule type" value="Genomic_DNA"/>
</dbReference>
<reference evidence="3 4" key="1">
    <citation type="submission" date="2016-11" db="EMBL/GenBank/DDBJ databases">
        <title>Complete Genome Sequence of Bradyrhizobium sp. strain J5, an isolated from soybean nodule in Hokkaido.</title>
        <authorList>
            <person name="Kanehara K."/>
        </authorList>
    </citation>
    <scope>NUCLEOTIDE SEQUENCE [LARGE SCALE GENOMIC DNA]</scope>
    <source>
        <strain evidence="3 4">J5</strain>
    </source>
</reference>
<dbReference type="InterPro" id="IPR029151">
    <property type="entry name" value="Sensor-like_sf"/>
</dbReference>
<dbReference type="InterPro" id="IPR033462">
    <property type="entry name" value="Cache_3-Cache_2"/>
</dbReference>
<dbReference type="PROSITE" id="PS51257">
    <property type="entry name" value="PROKAR_LIPOPROTEIN"/>
    <property type="match status" value="1"/>
</dbReference>
<organism evidence="3 4">
    <name type="scientific">Bradyrhizobium japonicum</name>
    <dbReference type="NCBI Taxonomy" id="375"/>
    <lineage>
        <taxon>Bacteria</taxon>
        <taxon>Pseudomonadati</taxon>
        <taxon>Pseudomonadota</taxon>
        <taxon>Alphaproteobacteria</taxon>
        <taxon>Hyphomicrobiales</taxon>
        <taxon>Nitrobacteraceae</taxon>
        <taxon>Bradyrhizobium</taxon>
    </lineage>
</organism>
<proteinExistence type="predicted"/>
<feature type="chain" id="PRO_5012860217" description="Cache 3/Cache 2 fusion domain-containing protein" evidence="1">
    <location>
        <begin position="32"/>
        <end position="175"/>
    </location>
</feature>
<dbReference type="AlphaFoldDB" id="A0A1L3FAS4"/>
<evidence type="ECO:0000256" key="1">
    <source>
        <dbReference type="SAM" id="SignalP"/>
    </source>
</evidence>
<sequence>MDRKTFLVGIIAAACLVATSTLMPGTGHAQADPRVTKSMETLKAMTAKLGAPKLEGREAVGGKDAPALYFGTTKINNNFDIVDAVGSEDGKGMTATLFANDGGEYVRVSTSVPKPDGSGRAIGTVLAGPALEAIKAGKSYYGEVPILGTPYITGYEPIKDSTGAEIGTYYVGYKK</sequence>
<dbReference type="RefSeq" id="WP_071911803.1">
    <property type="nucleotide sequence ID" value="NZ_CP017637.1"/>
</dbReference>
<evidence type="ECO:0000313" key="3">
    <source>
        <dbReference type="EMBL" id="APG10384.1"/>
    </source>
</evidence>
<dbReference type="SUPFAM" id="SSF103190">
    <property type="entry name" value="Sensory domain-like"/>
    <property type="match status" value="1"/>
</dbReference>
<dbReference type="Pfam" id="PF17201">
    <property type="entry name" value="Cache_3-Cache_2"/>
    <property type="match status" value="1"/>
</dbReference>
<name>A0A1L3FAS4_BRAJP</name>
<evidence type="ECO:0000313" key="4">
    <source>
        <dbReference type="Proteomes" id="UP000181962"/>
    </source>
</evidence>
<evidence type="ECO:0000259" key="2">
    <source>
        <dbReference type="Pfam" id="PF17201"/>
    </source>
</evidence>
<protein>
    <recommendedName>
        <fullName evidence="2">Cache 3/Cache 2 fusion domain-containing protein</fullName>
    </recommendedName>
</protein>
<feature type="signal peptide" evidence="1">
    <location>
        <begin position="1"/>
        <end position="31"/>
    </location>
</feature>
<keyword evidence="1" id="KW-0732">Signal</keyword>
<gene>
    <name evidence="3" type="ORF">BKD09_18810</name>
</gene>
<dbReference type="OrthoDB" id="1776073at2"/>
<dbReference type="Proteomes" id="UP000181962">
    <property type="component" value="Chromosome"/>
</dbReference>